<feature type="chain" id="PRO_5005298811" description="Polysaccharide lyase" evidence="1">
    <location>
        <begin position="21"/>
        <end position="287"/>
    </location>
</feature>
<sequence>MKKVNRFLALLTLISQPVSANVIWSADPNQSTNISNYFKRFDDGNYPQDYCVSKGDEKGVPSSTVSIFNDMERGKVWKINKPIGRKRGEFARFEGKVNTLSPKEGDDIYIAWDWKIDTADGKKIDKEVTVFQWKSASPHNQNYPINLEYDGDLTLNAWGADYQGNQSYSARRTILWRQAIPQNQWVSFIVRIKVNKNDHGGLVEFWFNGEKQTLANLKSQSYQVKLSDDKKTAFHRTNDGRFVYPKWGAYNKKSCKYDINAYFHNMKVSTSLSELIKVGKEKKPYAK</sequence>
<keyword evidence="3" id="KW-1185">Reference proteome</keyword>
<feature type="signal peptide" evidence="1">
    <location>
        <begin position="1"/>
        <end position="20"/>
    </location>
</feature>
<dbReference type="Pfam" id="PF14099">
    <property type="entry name" value="Polysacc_lyase"/>
    <property type="match status" value="1"/>
</dbReference>
<keyword evidence="1" id="KW-0732">Signal</keyword>
<reference evidence="2 3" key="1">
    <citation type="submission" date="2015-04" db="EMBL/GenBank/DDBJ databases">
        <title>Draft Genome Sequence of the Novel Agar-Digesting Marine Bacterium Q1.</title>
        <authorList>
            <person name="Li Y."/>
            <person name="Li D."/>
            <person name="Chen G."/>
            <person name="Du Z."/>
        </authorList>
    </citation>
    <scope>NUCLEOTIDE SEQUENCE [LARGE SCALE GENOMIC DNA]</scope>
    <source>
        <strain evidence="2 3">Q1</strain>
    </source>
</reference>
<evidence type="ECO:0000313" key="3">
    <source>
        <dbReference type="Proteomes" id="UP000037600"/>
    </source>
</evidence>
<dbReference type="RefSeq" id="WP_048687959.1">
    <property type="nucleotide sequence ID" value="NZ_KQ130482.1"/>
</dbReference>
<name>A0A0J8GWB9_9ALTE</name>
<evidence type="ECO:0000313" key="2">
    <source>
        <dbReference type="EMBL" id="KMT67047.1"/>
    </source>
</evidence>
<evidence type="ECO:0000256" key="1">
    <source>
        <dbReference type="SAM" id="SignalP"/>
    </source>
</evidence>
<dbReference type="AlphaFoldDB" id="A0A0J8GWB9"/>
<dbReference type="Proteomes" id="UP000037600">
    <property type="component" value="Unassembled WGS sequence"/>
</dbReference>
<dbReference type="InterPro" id="IPR025975">
    <property type="entry name" value="Polysacc_lyase"/>
</dbReference>
<dbReference type="OrthoDB" id="5699564at2"/>
<organism evidence="2 3">
    <name type="scientific">Catenovulum maritimum</name>
    <dbReference type="NCBI Taxonomy" id="1513271"/>
    <lineage>
        <taxon>Bacteria</taxon>
        <taxon>Pseudomonadati</taxon>
        <taxon>Pseudomonadota</taxon>
        <taxon>Gammaproteobacteria</taxon>
        <taxon>Alteromonadales</taxon>
        <taxon>Alteromonadaceae</taxon>
        <taxon>Catenovulum</taxon>
    </lineage>
</organism>
<proteinExistence type="predicted"/>
<dbReference type="STRING" id="1513271.XM47_00125"/>
<comment type="caution">
    <text evidence="2">The sequence shown here is derived from an EMBL/GenBank/DDBJ whole genome shotgun (WGS) entry which is preliminary data.</text>
</comment>
<dbReference type="Gene3D" id="2.60.120.200">
    <property type="match status" value="1"/>
</dbReference>
<gene>
    <name evidence="2" type="ORF">XM47_00125</name>
</gene>
<protein>
    <recommendedName>
        <fullName evidence="4">Polysaccharide lyase</fullName>
    </recommendedName>
</protein>
<evidence type="ECO:0008006" key="4">
    <source>
        <dbReference type="Google" id="ProtNLM"/>
    </source>
</evidence>
<accession>A0A0J8GWB9</accession>
<dbReference type="EMBL" id="LAZL01000001">
    <property type="protein sequence ID" value="KMT67047.1"/>
    <property type="molecule type" value="Genomic_DNA"/>
</dbReference>